<organism evidence="1 2">
    <name type="scientific">Bradyrhizobium retamae</name>
    <dbReference type="NCBI Taxonomy" id="1300035"/>
    <lineage>
        <taxon>Bacteria</taxon>
        <taxon>Pseudomonadati</taxon>
        <taxon>Pseudomonadota</taxon>
        <taxon>Alphaproteobacteria</taxon>
        <taxon>Hyphomicrobiales</taxon>
        <taxon>Nitrobacteraceae</taxon>
        <taxon>Bradyrhizobium</taxon>
    </lineage>
</organism>
<dbReference type="OrthoDB" id="8243490at2"/>
<comment type="caution">
    <text evidence="1">The sequence shown here is derived from an EMBL/GenBank/DDBJ whole genome shotgun (WGS) entry which is preliminary data.</text>
</comment>
<dbReference type="RefSeq" id="WP_057843828.1">
    <property type="nucleotide sequence ID" value="NZ_LLYA01000135.1"/>
</dbReference>
<dbReference type="EMBL" id="LLYA01000135">
    <property type="protein sequence ID" value="KRR25943.1"/>
    <property type="molecule type" value="Genomic_DNA"/>
</dbReference>
<name>A0A0R3N0T6_9BRAD</name>
<dbReference type="Proteomes" id="UP000052023">
    <property type="component" value="Unassembled WGS sequence"/>
</dbReference>
<protein>
    <submittedName>
        <fullName evidence="1">Uncharacterized protein</fullName>
    </submittedName>
</protein>
<dbReference type="PROSITE" id="PS51257">
    <property type="entry name" value="PROKAR_LIPOPROTEIN"/>
    <property type="match status" value="1"/>
</dbReference>
<dbReference type="AlphaFoldDB" id="A0A0R3N0T6"/>
<sequence>MVTLLKIVIGILLLFTAIGLACAVRIGRRRPPPADPFAHPFGEVAPLPAGSLAELHSFNHSARPASRADQGSGGYGKILSGAAAARTFRRERRAR</sequence>
<keyword evidence="2" id="KW-1185">Reference proteome</keyword>
<gene>
    <name evidence="1" type="ORF">CQ13_23250</name>
</gene>
<evidence type="ECO:0000313" key="2">
    <source>
        <dbReference type="Proteomes" id="UP000052023"/>
    </source>
</evidence>
<accession>A0A0R3N0T6</accession>
<reference evidence="1 2" key="1">
    <citation type="submission" date="2014-03" db="EMBL/GenBank/DDBJ databases">
        <title>Bradyrhizobium valentinum sp. nov., isolated from effective nodules of Lupinus mariae-josephae, a lupine endemic of basic-lime soils in Eastern Spain.</title>
        <authorList>
            <person name="Duran D."/>
            <person name="Rey L."/>
            <person name="Navarro A."/>
            <person name="Busquets A."/>
            <person name="Imperial J."/>
            <person name="Ruiz-Argueso T."/>
        </authorList>
    </citation>
    <scope>NUCLEOTIDE SEQUENCE [LARGE SCALE GENOMIC DNA]</scope>
    <source>
        <strain evidence="1 2">Ro19</strain>
    </source>
</reference>
<evidence type="ECO:0000313" key="1">
    <source>
        <dbReference type="EMBL" id="KRR25943.1"/>
    </source>
</evidence>
<proteinExistence type="predicted"/>